<evidence type="ECO:0000313" key="1">
    <source>
        <dbReference type="EMBL" id="GEO08735.1"/>
    </source>
</evidence>
<evidence type="ECO:0000313" key="2">
    <source>
        <dbReference type="Proteomes" id="UP000321513"/>
    </source>
</evidence>
<comment type="caution">
    <text evidence="1">The sequence shown here is derived from an EMBL/GenBank/DDBJ whole genome shotgun (WGS) entry which is preliminary data.</text>
</comment>
<gene>
    <name evidence="1" type="ORF">SAE01_12310</name>
</gene>
<accession>A0A512B9V4</accession>
<reference evidence="1 2" key="1">
    <citation type="submission" date="2019-07" db="EMBL/GenBank/DDBJ databases">
        <title>Whole genome shotgun sequence of Segetibacter aerophilus NBRC 106135.</title>
        <authorList>
            <person name="Hosoyama A."/>
            <person name="Uohara A."/>
            <person name="Ohji S."/>
            <person name="Ichikawa N."/>
        </authorList>
    </citation>
    <scope>NUCLEOTIDE SEQUENCE [LARGE SCALE GENOMIC DNA]</scope>
    <source>
        <strain evidence="1 2">NBRC 106135</strain>
    </source>
</reference>
<name>A0A512B9V4_9BACT</name>
<sequence length="78" mass="8726">MAMSAIQEPFYLAFGGVSTKVTPIVNGLDMMYLVELPTRSVMIQTVPDASEIDYWEEINIGRTALAEEIGRLIESRDM</sequence>
<organism evidence="1 2">
    <name type="scientific">Segetibacter aerophilus</name>
    <dbReference type="NCBI Taxonomy" id="670293"/>
    <lineage>
        <taxon>Bacteria</taxon>
        <taxon>Pseudomonadati</taxon>
        <taxon>Bacteroidota</taxon>
        <taxon>Chitinophagia</taxon>
        <taxon>Chitinophagales</taxon>
        <taxon>Chitinophagaceae</taxon>
        <taxon>Segetibacter</taxon>
    </lineage>
</organism>
<protein>
    <submittedName>
        <fullName evidence="1">Uncharacterized protein</fullName>
    </submittedName>
</protein>
<proteinExistence type="predicted"/>
<dbReference type="AlphaFoldDB" id="A0A512B9V4"/>
<keyword evidence="2" id="KW-1185">Reference proteome</keyword>
<dbReference type="EMBL" id="BJYT01000004">
    <property type="protein sequence ID" value="GEO08735.1"/>
    <property type="molecule type" value="Genomic_DNA"/>
</dbReference>
<dbReference type="Proteomes" id="UP000321513">
    <property type="component" value="Unassembled WGS sequence"/>
</dbReference>